<feature type="region of interest" description="Disordered" evidence="1">
    <location>
        <begin position="1"/>
        <end position="63"/>
    </location>
</feature>
<proteinExistence type="predicted"/>
<name>A0A9D3WN88_9SAUR</name>
<dbReference type="AlphaFoldDB" id="A0A9D3WN88"/>
<evidence type="ECO:0000313" key="3">
    <source>
        <dbReference type="Proteomes" id="UP000827986"/>
    </source>
</evidence>
<dbReference type="EMBL" id="JAHDVG010000486">
    <property type="protein sequence ID" value="KAH1167154.1"/>
    <property type="molecule type" value="Genomic_DNA"/>
</dbReference>
<comment type="caution">
    <text evidence="2">The sequence shown here is derived from an EMBL/GenBank/DDBJ whole genome shotgun (WGS) entry which is preliminary data.</text>
</comment>
<feature type="compositionally biased region" description="Pro residues" evidence="1">
    <location>
        <begin position="23"/>
        <end position="33"/>
    </location>
</feature>
<dbReference type="Proteomes" id="UP000827986">
    <property type="component" value="Unassembled WGS sequence"/>
</dbReference>
<reference evidence="2" key="1">
    <citation type="submission" date="2021-09" db="EMBL/GenBank/DDBJ databases">
        <title>The genome of Mauremys mutica provides insights into the evolution of semi-aquatic lifestyle.</title>
        <authorList>
            <person name="Gong S."/>
            <person name="Gao Y."/>
        </authorList>
    </citation>
    <scope>NUCLEOTIDE SEQUENCE</scope>
    <source>
        <strain evidence="2">MM-2020</strain>
        <tissue evidence="2">Muscle</tissue>
    </source>
</reference>
<feature type="compositionally biased region" description="Pro residues" evidence="1">
    <location>
        <begin position="54"/>
        <end position="63"/>
    </location>
</feature>
<evidence type="ECO:0000256" key="1">
    <source>
        <dbReference type="SAM" id="MobiDB-lite"/>
    </source>
</evidence>
<keyword evidence="3" id="KW-1185">Reference proteome</keyword>
<feature type="non-terminal residue" evidence="2">
    <location>
        <position position="63"/>
    </location>
</feature>
<evidence type="ECO:0000313" key="2">
    <source>
        <dbReference type="EMBL" id="KAH1167154.1"/>
    </source>
</evidence>
<accession>A0A9D3WN88</accession>
<gene>
    <name evidence="2" type="ORF">KIL84_002637</name>
</gene>
<sequence>SGRPAAPHAPQRLSPRRLASQCEPPPDTPPSPPARQRASERPPARLRGPNARAAPPPRAGSGA</sequence>
<organism evidence="2 3">
    <name type="scientific">Mauremys mutica</name>
    <name type="common">yellowpond turtle</name>
    <dbReference type="NCBI Taxonomy" id="74926"/>
    <lineage>
        <taxon>Eukaryota</taxon>
        <taxon>Metazoa</taxon>
        <taxon>Chordata</taxon>
        <taxon>Craniata</taxon>
        <taxon>Vertebrata</taxon>
        <taxon>Euteleostomi</taxon>
        <taxon>Archelosauria</taxon>
        <taxon>Testudinata</taxon>
        <taxon>Testudines</taxon>
        <taxon>Cryptodira</taxon>
        <taxon>Durocryptodira</taxon>
        <taxon>Testudinoidea</taxon>
        <taxon>Geoemydidae</taxon>
        <taxon>Geoemydinae</taxon>
        <taxon>Mauremys</taxon>
    </lineage>
</organism>
<protein>
    <submittedName>
        <fullName evidence="2">Uncharacterized protein</fullName>
    </submittedName>
</protein>
<feature type="non-terminal residue" evidence="2">
    <location>
        <position position="1"/>
    </location>
</feature>